<proteinExistence type="predicted"/>
<gene>
    <name evidence="2" type="ORF">VK70_08140</name>
</gene>
<dbReference type="EMBL" id="CP011114">
    <property type="protein sequence ID" value="AKG34550.1"/>
    <property type="molecule type" value="Genomic_DNA"/>
</dbReference>
<evidence type="ECO:0000256" key="1">
    <source>
        <dbReference type="SAM" id="Phobius"/>
    </source>
</evidence>
<keyword evidence="1" id="KW-0472">Membrane</keyword>
<reference evidence="2 3" key="1">
    <citation type="submission" date="2015-03" db="EMBL/GenBank/DDBJ databases">
        <authorList>
            <person name="Abdul Halim M."/>
        </authorList>
    </citation>
    <scope>NUCLEOTIDE SEQUENCE [LARGE SCALE GENOMIC DNA]</scope>
    <source>
        <strain evidence="2 3">ATCC 35681</strain>
    </source>
</reference>
<organism evidence="2 3">
    <name type="scientific">Paenibacillus durus ATCC 35681</name>
    <dbReference type="NCBI Taxonomy" id="1333534"/>
    <lineage>
        <taxon>Bacteria</taxon>
        <taxon>Bacillati</taxon>
        <taxon>Bacillota</taxon>
        <taxon>Bacilli</taxon>
        <taxon>Bacillales</taxon>
        <taxon>Paenibacillaceae</taxon>
        <taxon>Paenibacillus</taxon>
    </lineage>
</organism>
<accession>A0A0F7CIE3</accession>
<evidence type="ECO:0000313" key="3">
    <source>
        <dbReference type="Proteomes" id="UP000034189"/>
    </source>
</evidence>
<name>A0A0F7CIE3_PAEDU</name>
<reference evidence="2 3" key="2">
    <citation type="journal article" date="2016" name="Genome Announc.">
        <title>Genome Sequence of a Gram-Positive Diazotroph, Paenibacillus durus Type Strain ATCC 35681.</title>
        <authorList>
            <person name="Halim M.A."/>
            <person name="Rahman A.Y."/>
            <person name="Sim K.S."/>
            <person name="Yam H.C."/>
            <person name="Rahim A.A."/>
            <person name="Ghazali A.H."/>
            <person name="Najimudin N."/>
        </authorList>
    </citation>
    <scope>NUCLEOTIDE SEQUENCE [LARGE SCALE GENOMIC DNA]</scope>
    <source>
        <strain evidence="2 3">ATCC 35681</strain>
    </source>
</reference>
<keyword evidence="1" id="KW-0812">Transmembrane</keyword>
<dbReference type="PATRIC" id="fig|1333534.5.peg.1776"/>
<dbReference type="Gene3D" id="2.40.50.660">
    <property type="match status" value="1"/>
</dbReference>
<dbReference type="HOGENOM" id="CLU_138370_0_0_9"/>
<dbReference type="Proteomes" id="UP000034189">
    <property type="component" value="Chromosome"/>
</dbReference>
<feature type="transmembrane region" description="Helical" evidence="1">
    <location>
        <begin position="25"/>
        <end position="43"/>
    </location>
</feature>
<evidence type="ECO:0000313" key="2">
    <source>
        <dbReference type="EMBL" id="AKG34550.1"/>
    </source>
</evidence>
<keyword evidence="1" id="KW-1133">Transmembrane helix</keyword>
<dbReference type="InterPro" id="IPR019635">
    <property type="entry name" value="DUF2500"/>
</dbReference>
<evidence type="ECO:0008006" key="4">
    <source>
        <dbReference type="Google" id="ProtNLM"/>
    </source>
</evidence>
<protein>
    <recommendedName>
        <fullName evidence="4">DUF2500 domain-containing protein</fullName>
    </recommendedName>
</protein>
<sequence>MSEWTGVATFEQPSAFELFWHDMPVFFKIFLLVFFSIIIYVIFKGIKQWMANNASEVLTVSCTVVAKRFRVSGGSGDSSASTNYYVTFETPSGDRLELGVPDRLYGLIVEGDRGDLTYQGTRFKGFERAPGRDMMR</sequence>
<dbReference type="Pfam" id="PF10694">
    <property type="entry name" value="DUF2500"/>
    <property type="match status" value="1"/>
</dbReference>
<dbReference type="RefSeq" id="WP_025693629.1">
    <property type="nucleotide sequence ID" value="NZ_ASQQ01000006.1"/>
</dbReference>
<dbReference type="AlphaFoldDB" id="A0A0F7CIE3"/>